<evidence type="ECO:0000313" key="4">
    <source>
        <dbReference type="EMBL" id="OXM13268.1"/>
    </source>
</evidence>
<evidence type="ECO:0000256" key="2">
    <source>
        <dbReference type="ARBA" id="ARBA00023315"/>
    </source>
</evidence>
<dbReference type="PANTHER" id="PTHR43877">
    <property type="entry name" value="AMINOALKYLPHOSPHONATE N-ACETYLTRANSFERASE-RELATED-RELATED"/>
    <property type="match status" value="1"/>
</dbReference>
<feature type="domain" description="N-acetyltransferase" evidence="3">
    <location>
        <begin position="1"/>
        <end position="145"/>
    </location>
</feature>
<keyword evidence="2" id="KW-0012">Acyltransferase</keyword>
<evidence type="ECO:0000313" key="5">
    <source>
        <dbReference type="Proteomes" id="UP000215145"/>
    </source>
</evidence>
<organism evidence="4 5">
    <name type="scientific">Paenibacillus herberti</name>
    <dbReference type="NCBI Taxonomy" id="1619309"/>
    <lineage>
        <taxon>Bacteria</taxon>
        <taxon>Bacillati</taxon>
        <taxon>Bacillota</taxon>
        <taxon>Bacilli</taxon>
        <taxon>Bacillales</taxon>
        <taxon>Paenibacillaceae</taxon>
        <taxon>Paenibacillus</taxon>
    </lineage>
</organism>
<name>A0A229NTS3_9BACL</name>
<dbReference type="GO" id="GO:0016747">
    <property type="term" value="F:acyltransferase activity, transferring groups other than amino-acyl groups"/>
    <property type="evidence" value="ECO:0007669"/>
    <property type="project" value="InterPro"/>
</dbReference>
<protein>
    <submittedName>
        <fullName evidence="4">GNAT family N-acetyltransferase</fullName>
    </submittedName>
</protein>
<dbReference type="InterPro" id="IPR050832">
    <property type="entry name" value="Bact_Acetyltransf"/>
</dbReference>
<keyword evidence="1 4" id="KW-0808">Transferase</keyword>
<dbReference type="SUPFAM" id="SSF55729">
    <property type="entry name" value="Acyl-CoA N-acyltransferases (Nat)"/>
    <property type="match status" value="1"/>
</dbReference>
<dbReference type="PROSITE" id="PS51186">
    <property type="entry name" value="GNAT"/>
    <property type="match status" value="1"/>
</dbReference>
<accession>A0A229NTS3</accession>
<dbReference type="Gene3D" id="3.40.630.30">
    <property type="match status" value="1"/>
</dbReference>
<sequence length="150" mass="16466">MSMNISHYGGAFALWDRTDGLVLSKADSLEAIAAYLERNPGMSFVCLSGERVVGTVMCGHDGRRGYLYHLAVDEEFRGLGIGRLLAASSLERLGEAGIERCFLMVLEDNEGGAEFWSRAGWERRSGILLFSKDPETAVDGTKEEEHAECT</sequence>
<dbReference type="Proteomes" id="UP000215145">
    <property type="component" value="Unassembled WGS sequence"/>
</dbReference>
<comment type="caution">
    <text evidence="4">The sequence shown here is derived from an EMBL/GenBank/DDBJ whole genome shotgun (WGS) entry which is preliminary data.</text>
</comment>
<reference evidence="4 5" key="1">
    <citation type="submission" date="2017-07" db="EMBL/GenBank/DDBJ databases">
        <title>Paenibacillus herberti R33 genome sequencing and assembly.</title>
        <authorList>
            <person name="Su W."/>
        </authorList>
    </citation>
    <scope>NUCLEOTIDE SEQUENCE [LARGE SCALE GENOMIC DNA]</scope>
    <source>
        <strain evidence="4 5">R33</strain>
    </source>
</reference>
<dbReference type="InterPro" id="IPR016181">
    <property type="entry name" value="Acyl_CoA_acyltransferase"/>
</dbReference>
<evidence type="ECO:0000256" key="1">
    <source>
        <dbReference type="ARBA" id="ARBA00022679"/>
    </source>
</evidence>
<dbReference type="Pfam" id="PF00583">
    <property type="entry name" value="Acetyltransf_1"/>
    <property type="match status" value="1"/>
</dbReference>
<dbReference type="AlphaFoldDB" id="A0A229NTS3"/>
<dbReference type="InterPro" id="IPR000182">
    <property type="entry name" value="GNAT_dom"/>
</dbReference>
<keyword evidence="5" id="KW-1185">Reference proteome</keyword>
<gene>
    <name evidence="4" type="ORF">CGZ75_23850</name>
</gene>
<proteinExistence type="predicted"/>
<dbReference type="OrthoDB" id="1821130at2"/>
<dbReference type="CDD" id="cd04301">
    <property type="entry name" value="NAT_SF"/>
    <property type="match status" value="1"/>
</dbReference>
<dbReference type="EMBL" id="NMUQ01000004">
    <property type="protein sequence ID" value="OXM13268.1"/>
    <property type="molecule type" value="Genomic_DNA"/>
</dbReference>
<evidence type="ECO:0000259" key="3">
    <source>
        <dbReference type="PROSITE" id="PS51186"/>
    </source>
</evidence>